<proteinExistence type="inferred from homology"/>
<comment type="similarity">
    <text evidence="1">Belongs to the class-I pyridine nucleotide-disulfide oxidoreductase family.</text>
</comment>
<feature type="binding site" evidence="4">
    <location>
        <position position="262"/>
    </location>
    <ligand>
        <name>NAD(+)</name>
        <dbReference type="ChEBI" id="CHEBI:57540"/>
    </ligand>
</feature>
<evidence type="ECO:0000259" key="6">
    <source>
        <dbReference type="Pfam" id="PF02852"/>
    </source>
</evidence>
<dbReference type="PRINTS" id="PR00411">
    <property type="entry name" value="PNDRDTASEI"/>
</dbReference>
<keyword evidence="4" id="KW-0547">Nucleotide-binding</keyword>
<keyword evidence="2" id="KW-0285">Flavoprotein</keyword>
<dbReference type="PIRSF" id="PIRSF000350">
    <property type="entry name" value="Mercury_reductase_MerA"/>
    <property type="match status" value="1"/>
</dbReference>
<dbReference type="PANTHER" id="PTHR43014:SF5">
    <property type="entry name" value="GLUTATHIONE REDUCTASE (NADPH)"/>
    <property type="match status" value="1"/>
</dbReference>
<name>A0A0R2LAI4_9LACO</name>
<protein>
    <submittedName>
        <fullName evidence="8">Glutathione-disulfide reductase</fullName>
    </submittedName>
</protein>
<reference evidence="8 9" key="1">
    <citation type="journal article" date="2015" name="Genome Announc.">
        <title>Expanding the biotechnology potential of lactobacilli through comparative genomics of 213 strains and associated genera.</title>
        <authorList>
            <person name="Sun Z."/>
            <person name="Harris H.M."/>
            <person name="McCann A."/>
            <person name="Guo C."/>
            <person name="Argimon S."/>
            <person name="Zhang W."/>
            <person name="Yang X."/>
            <person name="Jeffery I.B."/>
            <person name="Cooney J.C."/>
            <person name="Kagawa T.F."/>
            <person name="Liu W."/>
            <person name="Song Y."/>
            <person name="Salvetti E."/>
            <person name="Wrobel A."/>
            <person name="Rasinkangas P."/>
            <person name="Parkhill J."/>
            <person name="Rea M.C."/>
            <person name="O'Sullivan O."/>
            <person name="Ritari J."/>
            <person name="Douillard F.P."/>
            <person name="Paul Ross R."/>
            <person name="Yang R."/>
            <person name="Briner A.E."/>
            <person name="Felis G.E."/>
            <person name="de Vos W.M."/>
            <person name="Barrangou R."/>
            <person name="Klaenhammer T.R."/>
            <person name="Caufield P.W."/>
            <person name="Cui Y."/>
            <person name="Zhang H."/>
            <person name="O'Toole P.W."/>
        </authorList>
    </citation>
    <scope>NUCLEOTIDE SEQUENCE [LARGE SCALE GENOMIC DNA]</scope>
    <source>
        <strain evidence="8 9">DSM 24716</strain>
    </source>
</reference>
<evidence type="ECO:0000313" key="8">
    <source>
        <dbReference type="EMBL" id="KRN98824.1"/>
    </source>
</evidence>
<comment type="cofactor">
    <cofactor evidence="4">
        <name>FAD</name>
        <dbReference type="ChEBI" id="CHEBI:57692"/>
    </cofactor>
    <text evidence="4">Binds 1 FAD per subunit.</text>
</comment>
<feature type="disulfide bond" description="Redox-active" evidence="5">
    <location>
        <begin position="45"/>
        <end position="50"/>
    </location>
</feature>
<keyword evidence="4" id="KW-0520">NAD</keyword>
<feature type="binding site" evidence="4">
    <location>
        <begin position="175"/>
        <end position="182"/>
    </location>
    <ligand>
        <name>NAD(+)</name>
        <dbReference type="ChEBI" id="CHEBI:57540"/>
    </ligand>
</feature>
<evidence type="ECO:0000256" key="5">
    <source>
        <dbReference type="PIRSR" id="PIRSR000350-4"/>
    </source>
</evidence>
<evidence type="ECO:0000256" key="3">
    <source>
        <dbReference type="ARBA" id="ARBA00022827"/>
    </source>
</evidence>
<comment type="caution">
    <text evidence="8">The sequence shown here is derived from an EMBL/GenBank/DDBJ whole genome shotgun (WGS) entry which is preliminary data.</text>
</comment>
<dbReference type="InterPro" id="IPR016156">
    <property type="entry name" value="FAD/NAD-linked_Rdtase_dimer_sf"/>
</dbReference>
<feature type="domain" description="FAD/NAD(P)-binding" evidence="7">
    <location>
        <begin position="8"/>
        <end position="322"/>
    </location>
</feature>
<dbReference type="InterPro" id="IPR004099">
    <property type="entry name" value="Pyr_nucl-diS_OxRdtase_dimer"/>
</dbReference>
<dbReference type="Gene3D" id="3.50.50.60">
    <property type="entry name" value="FAD/NAD(P)-binding domain"/>
    <property type="match status" value="1"/>
</dbReference>
<dbReference type="Pfam" id="PF07992">
    <property type="entry name" value="Pyr_redox_2"/>
    <property type="match status" value="1"/>
</dbReference>
<dbReference type="SUPFAM" id="SSF55424">
    <property type="entry name" value="FAD/NAD-linked reductases, dimerisation (C-terminal) domain"/>
    <property type="match status" value="1"/>
</dbReference>
<dbReference type="PATRIC" id="fig|993692.3.peg.742"/>
<feature type="domain" description="Pyridine nucleotide-disulphide oxidoreductase dimerisation" evidence="6">
    <location>
        <begin position="343"/>
        <end position="442"/>
    </location>
</feature>
<dbReference type="InterPro" id="IPR023753">
    <property type="entry name" value="FAD/NAD-binding_dom"/>
</dbReference>
<dbReference type="AlphaFoldDB" id="A0A0R2LAI4"/>
<evidence type="ECO:0000256" key="2">
    <source>
        <dbReference type="ARBA" id="ARBA00022630"/>
    </source>
</evidence>
<accession>A0A0R2LAI4</accession>
<evidence type="ECO:0000256" key="4">
    <source>
        <dbReference type="PIRSR" id="PIRSR000350-3"/>
    </source>
</evidence>
<dbReference type="PANTHER" id="PTHR43014">
    <property type="entry name" value="MERCURIC REDUCTASE"/>
    <property type="match status" value="1"/>
</dbReference>
<dbReference type="Proteomes" id="UP000051006">
    <property type="component" value="Unassembled WGS sequence"/>
</dbReference>
<dbReference type="EMBL" id="JQCF01000016">
    <property type="protein sequence ID" value="KRN98824.1"/>
    <property type="molecule type" value="Genomic_DNA"/>
</dbReference>
<keyword evidence="9" id="KW-1185">Reference proteome</keyword>
<dbReference type="PRINTS" id="PR00368">
    <property type="entry name" value="FADPNR"/>
</dbReference>
<dbReference type="InterPro" id="IPR001100">
    <property type="entry name" value="Pyr_nuc-diS_OxRdtase"/>
</dbReference>
<evidence type="ECO:0000313" key="9">
    <source>
        <dbReference type="Proteomes" id="UP000051006"/>
    </source>
</evidence>
<organism evidence="8 9">
    <name type="scientific">Companilactobacillus kimchiensis</name>
    <dbReference type="NCBI Taxonomy" id="993692"/>
    <lineage>
        <taxon>Bacteria</taxon>
        <taxon>Bacillati</taxon>
        <taxon>Bacillota</taxon>
        <taxon>Bacilli</taxon>
        <taxon>Lactobacillales</taxon>
        <taxon>Lactobacillaceae</taxon>
        <taxon>Companilactobacillus</taxon>
    </lineage>
</organism>
<feature type="binding site" evidence="4">
    <location>
        <position position="302"/>
    </location>
    <ligand>
        <name>FAD</name>
        <dbReference type="ChEBI" id="CHEBI:57692"/>
    </ligand>
</feature>
<keyword evidence="3 4" id="KW-0274">FAD</keyword>
<gene>
    <name evidence="8" type="ORF">IV57_GL000736</name>
</gene>
<dbReference type="STRING" id="993692.IV57_GL000736"/>
<sequence length="452" mass="49574">MEKMMEKFDYAVIGSGPAAFMFVNGMKDSQKRIAVIDGGKFGGICPNAGCEPKIFLEGTVKTVLASRQLLGKGIETPATINWEDLMKRKKQIFNAYPDGSIKNFQANGATSIQETASFIDSHTLKVGDQKIWAEKIVIATGQKPNKLPIEGSELTISSNEVFNLDTLPKRITFIGGGFVSMELAVILNAAGAKVDIVEFADRPLMPFNPEHVKYVVEEMEQQGITFHFNHGISQVEKIGTEYQVTSQQGLVLKTDLVVDASGRVPNLDKLNLDKIGIKTDRGGIVVDGNLQTNMAGIYAAGDVVSKNPNVAPKLTSVAQFEGEYLSGYFQGITEKVIKYPVTATAAFTFPQIAQVGVNVDEARENPDYKVVDHQHMAEDDFFYTGTNDYNAQLSLVFDKTNRLVGASEVSQSAADDIDNFVHLIGLGLTRKDWADKYLPVFPALAYKLRYFA</sequence>
<dbReference type="Pfam" id="PF02852">
    <property type="entry name" value="Pyr_redox_dim"/>
    <property type="match status" value="1"/>
</dbReference>
<evidence type="ECO:0000256" key="1">
    <source>
        <dbReference type="ARBA" id="ARBA00007532"/>
    </source>
</evidence>
<dbReference type="GO" id="GO:0016491">
    <property type="term" value="F:oxidoreductase activity"/>
    <property type="evidence" value="ECO:0007669"/>
    <property type="project" value="InterPro"/>
</dbReference>
<dbReference type="InterPro" id="IPR036188">
    <property type="entry name" value="FAD/NAD-bd_sf"/>
</dbReference>
<feature type="binding site" evidence="4">
    <location>
        <position position="198"/>
    </location>
    <ligand>
        <name>NAD(+)</name>
        <dbReference type="ChEBI" id="CHEBI:57540"/>
    </ligand>
</feature>
<evidence type="ECO:0000259" key="7">
    <source>
        <dbReference type="Pfam" id="PF07992"/>
    </source>
</evidence>
<dbReference type="SUPFAM" id="SSF51905">
    <property type="entry name" value="FAD/NAD(P)-binding domain"/>
    <property type="match status" value="1"/>
</dbReference>
<dbReference type="GO" id="GO:0000166">
    <property type="term" value="F:nucleotide binding"/>
    <property type="evidence" value="ECO:0007669"/>
    <property type="project" value="UniProtKB-KW"/>
</dbReference>